<dbReference type="InterPro" id="IPR001647">
    <property type="entry name" value="HTH_TetR"/>
</dbReference>
<accession>A0ABV3G283</accession>
<sequence>MPRPQKVTMSTTDRRERLVDAAIDLIATRGIRALTHRALDTELALPPGSASYYFRTKKALVEAIADRITTRSREDFLASELKETIVSADMTPSARSSPGIVGPGDLDTARVDGGSATRTSTETGRVDPDSVAHAIARWLDRLLAERRNHLIARHALIVASIGDAQARDRLARSLFSVDRGRDLFRALGSVDPDRAAADFVAVVEGAVFDRFAGVRAGVRAGTDESVAQLSALLSTFLRGAQR</sequence>
<keyword evidence="6" id="KW-1185">Reference proteome</keyword>
<organism evidence="5 6">
    <name type="scientific">Nocardia aurea</name>
    <dbReference type="NCBI Taxonomy" id="2144174"/>
    <lineage>
        <taxon>Bacteria</taxon>
        <taxon>Bacillati</taxon>
        <taxon>Actinomycetota</taxon>
        <taxon>Actinomycetes</taxon>
        <taxon>Mycobacteriales</taxon>
        <taxon>Nocardiaceae</taxon>
        <taxon>Nocardia</taxon>
    </lineage>
</organism>
<dbReference type="Gene3D" id="1.10.357.10">
    <property type="entry name" value="Tetracycline Repressor, domain 2"/>
    <property type="match status" value="1"/>
</dbReference>
<name>A0ABV3G283_9NOCA</name>
<dbReference type="SUPFAM" id="SSF46689">
    <property type="entry name" value="Homeodomain-like"/>
    <property type="match status" value="1"/>
</dbReference>
<dbReference type="Pfam" id="PF00440">
    <property type="entry name" value="TetR_N"/>
    <property type="match status" value="1"/>
</dbReference>
<comment type="caution">
    <text evidence="5">The sequence shown here is derived from an EMBL/GenBank/DDBJ whole genome shotgun (WGS) entry which is preliminary data.</text>
</comment>
<keyword evidence="1 2" id="KW-0238">DNA-binding</keyword>
<evidence type="ECO:0000256" key="3">
    <source>
        <dbReference type="SAM" id="MobiDB-lite"/>
    </source>
</evidence>
<evidence type="ECO:0000313" key="6">
    <source>
        <dbReference type="Proteomes" id="UP001551695"/>
    </source>
</evidence>
<gene>
    <name evidence="5" type="ORF">AB0I48_29965</name>
</gene>
<proteinExistence type="predicted"/>
<evidence type="ECO:0000256" key="1">
    <source>
        <dbReference type="ARBA" id="ARBA00023125"/>
    </source>
</evidence>
<evidence type="ECO:0000256" key="2">
    <source>
        <dbReference type="PROSITE-ProRule" id="PRU00335"/>
    </source>
</evidence>
<evidence type="ECO:0000259" key="4">
    <source>
        <dbReference type="PROSITE" id="PS50977"/>
    </source>
</evidence>
<dbReference type="Pfam" id="PF17940">
    <property type="entry name" value="TetR_C_31"/>
    <property type="match status" value="1"/>
</dbReference>
<feature type="region of interest" description="Disordered" evidence="3">
    <location>
        <begin position="91"/>
        <end position="126"/>
    </location>
</feature>
<dbReference type="RefSeq" id="WP_355087411.1">
    <property type="nucleotide sequence ID" value="NZ_JBEXKW010000032.1"/>
</dbReference>
<dbReference type="EMBL" id="JBFAKC010000017">
    <property type="protein sequence ID" value="MEV0711792.1"/>
    <property type="molecule type" value="Genomic_DNA"/>
</dbReference>
<dbReference type="Proteomes" id="UP001551695">
    <property type="component" value="Unassembled WGS sequence"/>
</dbReference>
<dbReference type="InterPro" id="IPR009057">
    <property type="entry name" value="Homeodomain-like_sf"/>
</dbReference>
<evidence type="ECO:0000313" key="5">
    <source>
        <dbReference type="EMBL" id="MEV0711792.1"/>
    </source>
</evidence>
<feature type="DNA-binding region" description="H-T-H motif" evidence="2">
    <location>
        <begin position="35"/>
        <end position="54"/>
    </location>
</feature>
<reference evidence="5 6" key="1">
    <citation type="submission" date="2024-06" db="EMBL/GenBank/DDBJ databases">
        <title>The Natural Products Discovery Center: Release of the First 8490 Sequenced Strains for Exploring Actinobacteria Biosynthetic Diversity.</title>
        <authorList>
            <person name="Kalkreuter E."/>
            <person name="Kautsar S.A."/>
            <person name="Yang D."/>
            <person name="Bader C.D."/>
            <person name="Teijaro C.N."/>
            <person name="Fluegel L."/>
            <person name="Davis C.M."/>
            <person name="Simpson J.R."/>
            <person name="Lauterbach L."/>
            <person name="Steele A.D."/>
            <person name="Gui C."/>
            <person name="Meng S."/>
            <person name="Li G."/>
            <person name="Viehrig K."/>
            <person name="Ye F."/>
            <person name="Su P."/>
            <person name="Kiefer A.F."/>
            <person name="Nichols A."/>
            <person name="Cepeda A.J."/>
            <person name="Yan W."/>
            <person name="Fan B."/>
            <person name="Jiang Y."/>
            <person name="Adhikari A."/>
            <person name="Zheng C.-J."/>
            <person name="Schuster L."/>
            <person name="Cowan T.M."/>
            <person name="Smanski M.J."/>
            <person name="Chevrette M.G."/>
            <person name="De Carvalho L.P.S."/>
            <person name="Shen B."/>
        </authorList>
    </citation>
    <scope>NUCLEOTIDE SEQUENCE [LARGE SCALE GENOMIC DNA]</scope>
    <source>
        <strain evidence="5 6">NPDC050403</strain>
    </source>
</reference>
<dbReference type="InterPro" id="IPR041583">
    <property type="entry name" value="TetR_C_31"/>
</dbReference>
<protein>
    <submittedName>
        <fullName evidence="5">TetR family transcriptional regulator</fullName>
    </submittedName>
</protein>
<feature type="domain" description="HTH tetR-type" evidence="4">
    <location>
        <begin position="12"/>
        <end position="72"/>
    </location>
</feature>
<dbReference type="PROSITE" id="PS50977">
    <property type="entry name" value="HTH_TETR_2"/>
    <property type="match status" value="1"/>
</dbReference>